<dbReference type="EMBL" id="VZTP01065012">
    <property type="protein sequence ID" value="NXT17051.1"/>
    <property type="molecule type" value="Genomic_DNA"/>
</dbReference>
<dbReference type="PANTHER" id="PTHR10424:SF73">
    <property type="entry name" value="ENDOGENOUS RETROVIRUS GROUP FC1 ENV POLYPROTEIN-RELATED"/>
    <property type="match status" value="1"/>
</dbReference>
<evidence type="ECO:0000313" key="3">
    <source>
        <dbReference type="EMBL" id="NXT17051.1"/>
    </source>
</evidence>
<name>A0A7L3AA36_9PASE</name>
<dbReference type="Proteomes" id="UP000553798">
    <property type="component" value="Unassembled WGS sequence"/>
</dbReference>
<sequence>CMYINQSGRIATDLNEIWEQTKILHEVTKDDTTWGFQEVWEKLTSWLPNLRWLKQAFIAVVGIVILVMLVCVLVKCVLSCGQQTTENYEAWKKNKLKHQVETGKYFSRS</sequence>
<accession>A0A7L3AA36</accession>
<dbReference type="InterPro" id="IPR018154">
    <property type="entry name" value="TLV/ENV_coat_polyprotein"/>
</dbReference>
<keyword evidence="1" id="KW-1015">Disulfide bond</keyword>
<dbReference type="PANTHER" id="PTHR10424">
    <property type="entry name" value="VIRAL ENVELOPE PROTEIN"/>
    <property type="match status" value="1"/>
</dbReference>
<organism evidence="3 4">
    <name type="scientific">Prunella fulvescens</name>
    <name type="common">Brown accentor</name>
    <dbReference type="NCBI Taxonomy" id="670355"/>
    <lineage>
        <taxon>Eukaryota</taxon>
        <taxon>Metazoa</taxon>
        <taxon>Chordata</taxon>
        <taxon>Craniata</taxon>
        <taxon>Vertebrata</taxon>
        <taxon>Euteleostomi</taxon>
        <taxon>Archelosauria</taxon>
        <taxon>Archosauria</taxon>
        <taxon>Dinosauria</taxon>
        <taxon>Saurischia</taxon>
        <taxon>Theropoda</taxon>
        <taxon>Coelurosauria</taxon>
        <taxon>Aves</taxon>
        <taxon>Neognathae</taxon>
        <taxon>Neoaves</taxon>
        <taxon>Telluraves</taxon>
        <taxon>Australaves</taxon>
        <taxon>Passeriformes</taxon>
        <taxon>Passeroidea</taxon>
        <taxon>Prunellidae</taxon>
        <taxon>Prunella</taxon>
    </lineage>
</organism>
<reference evidence="3 4" key="1">
    <citation type="submission" date="2019-09" db="EMBL/GenBank/DDBJ databases">
        <title>Bird 10,000 Genomes (B10K) Project - Family phase.</title>
        <authorList>
            <person name="Zhang G."/>
        </authorList>
    </citation>
    <scope>NUCLEOTIDE SEQUENCE [LARGE SCALE GENOMIC DNA]</scope>
    <source>
        <strain evidence="3">B10K-DU-012-46</strain>
    </source>
</reference>
<comment type="caution">
    <text evidence="3">The sequence shown here is derived from an EMBL/GenBank/DDBJ whole genome shotgun (WGS) entry which is preliminary data.</text>
</comment>
<keyword evidence="4" id="KW-1185">Reference proteome</keyword>
<protein>
    <submittedName>
        <fullName evidence="3">ERVV2 protein</fullName>
    </submittedName>
</protein>
<keyword evidence="2" id="KW-1133">Transmembrane helix</keyword>
<evidence type="ECO:0000313" key="4">
    <source>
        <dbReference type="Proteomes" id="UP000553798"/>
    </source>
</evidence>
<proteinExistence type="predicted"/>
<feature type="transmembrane region" description="Helical" evidence="2">
    <location>
        <begin position="56"/>
        <end position="78"/>
    </location>
</feature>
<keyword evidence="2" id="KW-0472">Membrane</keyword>
<feature type="non-terminal residue" evidence="3">
    <location>
        <position position="109"/>
    </location>
</feature>
<feature type="non-terminal residue" evidence="3">
    <location>
        <position position="1"/>
    </location>
</feature>
<dbReference type="AlphaFoldDB" id="A0A7L3AA36"/>
<evidence type="ECO:0000256" key="2">
    <source>
        <dbReference type="SAM" id="Phobius"/>
    </source>
</evidence>
<evidence type="ECO:0000256" key="1">
    <source>
        <dbReference type="ARBA" id="ARBA00023157"/>
    </source>
</evidence>
<gene>
    <name evidence="3" type="primary">Ervv2</name>
    <name evidence="3" type="ORF">PRUFUL_R14978</name>
</gene>
<keyword evidence="2" id="KW-0812">Transmembrane</keyword>